<comment type="similarity">
    <text evidence="2">Belongs to the flagella basal body rod proteins family.</text>
</comment>
<dbReference type="EMBL" id="QVTD01000013">
    <property type="protein sequence ID" value="RFU61523.1"/>
    <property type="molecule type" value="Genomic_DNA"/>
</dbReference>
<keyword evidence="9" id="KW-0969">Cilium</keyword>
<evidence type="ECO:0000313" key="9">
    <source>
        <dbReference type="EMBL" id="RFU61523.1"/>
    </source>
</evidence>
<comment type="caution">
    <text evidence="9">The sequence shown here is derived from an EMBL/GenBank/DDBJ whole genome shotgun (WGS) entry which is preliminary data.</text>
</comment>
<reference evidence="9 10" key="1">
    <citation type="submission" date="2018-08" db="EMBL/GenBank/DDBJ databases">
        <title>Bacillus chawlae sp. nov., Bacillus glennii sp. nov., and Bacillus saganii sp. nov. Isolated from the Vehicle Assembly Building at Kennedy Space Center where the Viking Spacecraft were Assembled.</title>
        <authorList>
            <person name="Seuylemezian A."/>
            <person name="Vaishampayan P."/>
        </authorList>
    </citation>
    <scope>NUCLEOTIDE SEQUENCE [LARGE SCALE GENOMIC DNA]</scope>
    <source>
        <strain evidence="9 10">V44-8</strain>
    </source>
</reference>
<dbReference type="InterPro" id="IPR019776">
    <property type="entry name" value="Flagellar_basal_body_rod_CS"/>
</dbReference>
<evidence type="ECO:0000256" key="6">
    <source>
        <dbReference type="RuleBase" id="RU362062"/>
    </source>
</evidence>
<dbReference type="InterPro" id="IPR001444">
    <property type="entry name" value="Flag_bb_rod_N"/>
</dbReference>
<dbReference type="InterPro" id="IPR010930">
    <property type="entry name" value="Flg_bb/hook_C_dom"/>
</dbReference>
<organism evidence="9 10">
    <name type="scientific">Peribacillus glennii</name>
    <dbReference type="NCBI Taxonomy" id="2303991"/>
    <lineage>
        <taxon>Bacteria</taxon>
        <taxon>Bacillati</taxon>
        <taxon>Bacillota</taxon>
        <taxon>Bacilli</taxon>
        <taxon>Bacillales</taxon>
        <taxon>Bacillaceae</taxon>
        <taxon>Peribacillus</taxon>
    </lineage>
</organism>
<keyword evidence="9" id="KW-0282">Flagellum</keyword>
<keyword evidence="10" id="KW-1185">Reference proteome</keyword>
<dbReference type="NCBIfam" id="TIGR01395">
    <property type="entry name" value="FlgC"/>
    <property type="match status" value="1"/>
</dbReference>
<proteinExistence type="inferred from homology"/>
<evidence type="ECO:0000256" key="2">
    <source>
        <dbReference type="ARBA" id="ARBA00009677"/>
    </source>
</evidence>
<evidence type="ECO:0000256" key="3">
    <source>
        <dbReference type="ARBA" id="ARBA00017941"/>
    </source>
</evidence>
<evidence type="ECO:0000256" key="4">
    <source>
        <dbReference type="ARBA" id="ARBA00023143"/>
    </source>
</evidence>
<dbReference type="Pfam" id="PF06429">
    <property type="entry name" value="Flg_bbr_C"/>
    <property type="match status" value="1"/>
</dbReference>
<name>A0A372L839_9BACI</name>
<dbReference type="GO" id="GO:0030694">
    <property type="term" value="C:bacterial-type flagellum basal body, rod"/>
    <property type="evidence" value="ECO:0007669"/>
    <property type="project" value="UniProtKB-UniRule"/>
</dbReference>
<dbReference type="Pfam" id="PF00460">
    <property type="entry name" value="Flg_bb_rod"/>
    <property type="match status" value="1"/>
</dbReference>
<evidence type="ECO:0000259" key="8">
    <source>
        <dbReference type="Pfam" id="PF06429"/>
    </source>
</evidence>
<evidence type="ECO:0000256" key="5">
    <source>
        <dbReference type="ARBA" id="ARBA00025933"/>
    </source>
</evidence>
<dbReference type="GO" id="GO:0071978">
    <property type="term" value="P:bacterial-type flagellum-dependent swarming motility"/>
    <property type="evidence" value="ECO:0007669"/>
    <property type="project" value="TreeGrafter"/>
</dbReference>
<sequence length="154" mass="16989">MGMFTGMNTTASALTAQRLRMDVVSSNMANADSTRARMIGPDTWEPYRRKTVVLQPNEGSFASFLHAAAGKRGTGASGEGVRVTRIEEDRDTPFKMVYDPEHPDANENGYVEMPNVDPLREMVDLMSATRSYEANVTVFNASKGMMMKTLEIGK</sequence>
<evidence type="ECO:0000256" key="1">
    <source>
        <dbReference type="ARBA" id="ARBA00004117"/>
    </source>
</evidence>
<dbReference type="OrthoDB" id="9794148at2"/>
<dbReference type="PANTHER" id="PTHR30435:SF2">
    <property type="entry name" value="FLAGELLAR BASAL-BODY ROD PROTEIN FLGC"/>
    <property type="match status" value="1"/>
</dbReference>
<dbReference type="RefSeq" id="WP_117323769.1">
    <property type="nucleotide sequence ID" value="NZ_QVTD01000013.1"/>
</dbReference>
<dbReference type="InterPro" id="IPR006299">
    <property type="entry name" value="FlgC"/>
</dbReference>
<accession>A0A372L839</accession>
<evidence type="ECO:0000259" key="7">
    <source>
        <dbReference type="Pfam" id="PF00460"/>
    </source>
</evidence>
<dbReference type="PROSITE" id="PS00588">
    <property type="entry name" value="FLAGELLA_BB_ROD"/>
    <property type="match status" value="1"/>
</dbReference>
<dbReference type="PANTHER" id="PTHR30435">
    <property type="entry name" value="FLAGELLAR PROTEIN"/>
    <property type="match status" value="1"/>
</dbReference>
<dbReference type="AlphaFoldDB" id="A0A372L839"/>
<keyword evidence="9" id="KW-0966">Cell projection</keyword>
<comment type="subunit">
    <text evidence="5 6">The basal body constitutes a major portion of the flagellar organelle and consists of four rings (L,P,S, and M) mounted on a central rod. The rod consists of about 26 subunits of FlgG in the distal portion, and FlgB, FlgC and FlgF are thought to build up the proximal portion of the rod with about 6 subunits each.</text>
</comment>
<dbReference type="Proteomes" id="UP000262939">
    <property type="component" value="Unassembled WGS sequence"/>
</dbReference>
<feature type="domain" description="Flagellar basal body rod protein N-terminal" evidence="7">
    <location>
        <begin position="7"/>
        <end position="35"/>
    </location>
</feature>
<protein>
    <recommendedName>
        <fullName evidence="3 6">Flagellar basal-body rod protein FlgC</fullName>
    </recommendedName>
</protein>
<evidence type="ECO:0000313" key="10">
    <source>
        <dbReference type="Proteomes" id="UP000262939"/>
    </source>
</evidence>
<comment type="subcellular location">
    <subcellularLocation>
        <location evidence="1 6">Bacterial flagellum basal body</location>
    </subcellularLocation>
</comment>
<feature type="domain" description="Flagellar basal-body/hook protein C-terminal" evidence="8">
    <location>
        <begin position="108"/>
        <end position="151"/>
    </location>
</feature>
<gene>
    <name evidence="9" type="primary">flgC</name>
    <name evidence="9" type="ORF">D0466_17110</name>
</gene>
<keyword evidence="4 6" id="KW-0975">Bacterial flagellum</keyword>